<keyword evidence="2" id="KW-0547">Nucleotide-binding</keyword>
<dbReference type="InterPro" id="IPR051782">
    <property type="entry name" value="ABC_Transporter_VariousFunc"/>
</dbReference>
<dbReference type="GO" id="GO:0016887">
    <property type="term" value="F:ATP hydrolysis activity"/>
    <property type="evidence" value="ECO:0007669"/>
    <property type="project" value="InterPro"/>
</dbReference>
<proteinExistence type="predicted"/>
<dbReference type="PANTHER" id="PTHR42939">
    <property type="entry name" value="ABC TRANSPORTER ATP-BINDING PROTEIN ALBC-RELATED"/>
    <property type="match status" value="1"/>
</dbReference>
<dbReference type="Proteomes" id="UP000662904">
    <property type="component" value="Chromosome"/>
</dbReference>
<dbReference type="SUPFAM" id="SSF52540">
    <property type="entry name" value="P-loop containing nucleoside triphosphate hydrolases"/>
    <property type="match status" value="1"/>
</dbReference>
<feature type="domain" description="ABC transporter" evidence="4">
    <location>
        <begin position="7"/>
        <end position="233"/>
    </location>
</feature>
<dbReference type="InterPro" id="IPR017871">
    <property type="entry name" value="ABC_transporter-like_CS"/>
</dbReference>
<evidence type="ECO:0000313" key="6">
    <source>
        <dbReference type="Proteomes" id="UP000662904"/>
    </source>
</evidence>
<evidence type="ECO:0000256" key="3">
    <source>
        <dbReference type="ARBA" id="ARBA00022840"/>
    </source>
</evidence>
<evidence type="ECO:0000313" key="5">
    <source>
        <dbReference type="EMBL" id="QSQ08182.1"/>
    </source>
</evidence>
<dbReference type="SMART" id="SM00382">
    <property type="entry name" value="AAA"/>
    <property type="match status" value="1"/>
</dbReference>
<name>A0A8A0RJX9_9FIRM</name>
<evidence type="ECO:0000256" key="1">
    <source>
        <dbReference type="ARBA" id="ARBA00022448"/>
    </source>
</evidence>
<dbReference type="GO" id="GO:0005524">
    <property type="term" value="F:ATP binding"/>
    <property type="evidence" value="ECO:0007669"/>
    <property type="project" value="UniProtKB-KW"/>
</dbReference>
<keyword evidence="6" id="KW-1185">Reference proteome</keyword>
<dbReference type="Gene3D" id="3.40.50.300">
    <property type="entry name" value="P-loop containing nucleotide triphosphate hydrolases"/>
    <property type="match status" value="1"/>
</dbReference>
<dbReference type="InterPro" id="IPR003439">
    <property type="entry name" value="ABC_transporter-like_ATP-bd"/>
</dbReference>
<dbReference type="PROSITE" id="PS00211">
    <property type="entry name" value="ABC_TRANSPORTER_1"/>
    <property type="match status" value="1"/>
</dbReference>
<dbReference type="InterPro" id="IPR027417">
    <property type="entry name" value="P-loop_NTPase"/>
</dbReference>
<dbReference type="PROSITE" id="PS50893">
    <property type="entry name" value="ABC_TRANSPORTER_2"/>
    <property type="match status" value="1"/>
</dbReference>
<accession>A0A8A0RJX9</accession>
<sequence length="300" mass="34111">MIVVNIIELKNVTKEYNTFRALDGINLEVKQGTIFGYIGPNGAGKTTTIKLMLGMIKPTSGEVRVFGCDVSRGDREFLREIGYVPETDQLYGYMTMKELIEFSRGFYGKWNDGLVSKYLEQFNLPLNLRISNFSKGMKVKAALLLAIAHEPKLLVLDEPTSGMDPIFRREFLNVIMEEITLQGRTVFFSSHIIDDVERVADVIGIINRGKLVKNKSIDDFKKNEKKIRVVFQKEVPEGFFDEKGIVDVEKVGKGYIITVSENLEGIYEKCRAYPHFALEVIHQNLEDVLIDIAGRENNDE</sequence>
<dbReference type="InterPro" id="IPR003593">
    <property type="entry name" value="AAA+_ATPase"/>
</dbReference>
<dbReference type="AlphaFoldDB" id="A0A8A0RJX9"/>
<dbReference type="Pfam" id="PF00005">
    <property type="entry name" value="ABC_tran"/>
    <property type="match status" value="1"/>
</dbReference>
<keyword evidence="3 5" id="KW-0067">ATP-binding</keyword>
<reference evidence="5" key="1">
    <citation type="submission" date="2020-07" db="EMBL/GenBank/DDBJ databases">
        <title>Koleobacter methoxysyntrophicus gen. nov., sp. nov., a novel anaerobic bacterium isolated from deep subsurface oil field and proposal of Koleobacterales ord. nov. in the phylum Firmicutes.</title>
        <authorList>
            <person name="Sakamoto S."/>
            <person name="Tamaki H."/>
        </authorList>
    </citation>
    <scope>NUCLEOTIDE SEQUENCE</scope>
    <source>
        <strain evidence="5">NRmbB1</strain>
    </source>
</reference>
<evidence type="ECO:0000259" key="4">
    <source>
        <dbReference type="PROSITE" id="PS50893"/>
    </source>
</evidence>
<protein>
    <submittedName>
        <fullName evidence="5">Putative multidrug ABC transporter ATP-binding protein YbhF</fullName>
    </submittedName>
</protein>
<evidence type="ECO:0000256" key="2">
    <source>
        <dbReference type="ARBA" id="ARBA00022741"/>
    </source>
</evidence>
<dbReference type="KEGG" id="kme:H0A61_00502"/>
<gene>
    <name evidence="5" type="primary">ybhF</name>
    <name evidence="5" type="ORF">H0A61_00502</name>
</gene>
<dbReference type="EMBL" id="CP059066">
    <property type="protein sequence ID" value="QSQ08182.1"/>
    <property type="molecule type" value="Genomic_DNA"/>
</dbReference>
<dbReference type="CDD" id="cd03230">
    <property type="entry name" value="ABC_DR_subfamily_A"/>
    <property type="match status" value="1"/>
</dbReference>
<dbReference type="PANTHER" id="PTHR42939:SF1">
    <property type="entry name" value="ABC TRANSPORTER ATP-BINDING PROTEIN ALBC-RELATED"/>
    <property type="match status" value="1"/>
</dbReference>
<organism evidence="5 6">
    <name type="scientific">Koleobacter methoxysyntrophicus</name>
    <dbReference type="NCBI Taxonomy" id="2751313"/>
    <lineage>
        <taxon>Bacteria</taxon>
        <taxon>Bacillati</taxon>
        <taxon>Bacillota</taxon>
        <taxon>Clostridia</taxon>
        <taxon>Koleobacterales</taxon>
        <taxon>Koleobacteraceae</taxon>
        <taxon>Koleobacter</taxon>
    </lineage>
</organism>
<keyword evidence="1" id="KW-0813">Transport</keyword>